<dbReference type="Gene3D" id="3.40.50.1820">
    <property type="entry name" value="alpha/beta hydrolase"/>
    <property type="match status" value="2"/>
</dbReference>
<evidence type="ECO:0000256" key="3">
    <source>
        <dbReference type="ARBA" id="ARBA00022801"/>
    </source>
</evidence>
<dbReference type="InterPro" id="IPR002018">
    <property type="entry name" value="CarbesteraseB"/>
</dbReference>
<dbReference type="InterPro" id="IPR029058">
    <property type="entry name" value="AB_hydrolase_fold"/>
</dbReference>
<keyword evidence="5" id="KW-0325">Glycoprotein</keyword>
<dbReference type="PANTHER" id="PTHR43142:SF1">
    <property type="entry name" value="CARBOXYLIC ESTER HYDROLASE"/>
    <property type="match status" value="1"/>
</dbReference>
<proteinExistence type="inferred from homology"/>
<keyword evidence="2" id="KW-0719">Serine esterase</keyword>
<dbReference type="PANTHER" id="PTHR43142">
    <property type="entry name" value="CARBOXYLIC ESTER HYDROLASE"/>
    <property type="match status" value="1"/>
</dbReference>
<sequence>MPFSPFAPVVEKKHEGAFLTEHPYKMLVNRQVADIPWITSVTEREGVFPGEYYINDLTTLESEFNSIAPHVLDYNYTINDAQKTSVTNTIRKHDFKESINLHDFITLLGDRHFKASSDMSAKLQAKANRSPVYFYVNAYRGEHSASELYAGNSDNLGTSHGDDVLYYLHYPPLANKKLSTIAMKSLFMQWILSFSNSSDLPQTTMTFHARFLTILVFATGIFANNPFPTLEISTGVLQGTYKTSYNGRKFSAFDGVPYARPPVGELRFEAPKEPYNWTGTWIADTNPLCIQSFVGVKELGVSGEEDCLYLNIYVPREELSHKDNLDVILHIHGGAFMLGSGHFYAGPEYLMDEEVILVTINYRLGPFGFLSTEDEIQPGNNGLKDQVQALKWLRKNIKYFGGNPDSVTLTGMSAGGASVHYHYFSPLSKGLFHRGYSQSGTALNPWAFQEASLDKAKRLAVSVGCPIDTSLNLIHCLKSRSAYSITEAVKHFFGYGVLPFSPFGPVIEKKHDGAFITEHPYKMLVNHQVADIPWITSVTEREGIFPGAYFTDEPSVLEADFYTIAPHALDYNYTISEAYKLSITDKIKKQYFKESINVHDFITLLGDRHFKADAGISAKLQAKANKSPVYFYLISYRGERSFSELFTERTDDLGTSHADDILYYLHYYALTSGKLSNADENMKSIFLEFLVNFMRNGKPKISNIEWTPVNNTNTLHYLHINSPEDMYMATDEDLGAQRFWSKLSLRENSNYDEVKDEL</sequence>
<protein>
    <submittedName>
        <fullName evidence="7">Carboxylesterase family</fullName>
    </submittedName>
</protein>
<feature type="domain" description="Carboxylesterase type B" evidence="6">
    <location>
        <begin position="228"/>
        <end position="725"/>
    </location>
</feature>
<dbReference type="Pfam" id="PF00135">
    <property type="entry name" value="COesterase"/>
    <property type="match status" value="2"/>
</dbReference>
<reference evidence="7 8" key="1">
    <citation type="journal article" date="2024" name="BMC Genomics">
        <title>De novo assembly and annotation of Popillia japonica's genome with initial clues to its potential as an invasive pest.</title>
        <authorList>
            <person name="Cucini C."/>
            <person name="Boschi S."/>
            <person name="Funari R."/>
            <person name="Cardaioli E."/>
            <person name="Iannotti N."/>
            <person name="Marturano G."/>
            <person name="Paoli F."/>
            <person name="Bruttini M."/>
            <person name="Carapelli A."/>
            <person name="Frati F."/>
            <person name="Nardi F."/>
        </authorList>
    </citation>
    <scope>NUCLEOTIDE SEQUENCE [LARGE SCALE GENOMIC DNA]</scope>
    <source>
        <strain evidence="7">DMR45628</strain>
    </source>
</reference>
<dbReference type="PROSITE" id="PS00941">
    <property type="entry name" value="CARBOXYLESTERASE_B_2"/>
    <property type="match status" value="1"/>
</dbReference>
<evidence type="ECO:0000313" key="7">
    <source>
        <dbReference type="EMBL" id="KAK9746894.1"/>
    </source>
</evidence>
<dbReference type="EMBL" id="JASPKY010000036">
    <property type="protein sequence ID" value="KAK9746894.1"/>
    <property type="molecule type" value="Genomic_DNA"/>
</dbReference>
<keyword evidence="3" id="KW-0378">Hydrolase</keyword>
<dbReference type="Proteomes" id="UP001458880">
    <property type="component" value="Unassembled WGS sequence"/>
</dbReference>
<evidence type="ECO:0000256" key="4">
    <source>
        <dbReference type="ARBA" id="ARBA00023157"/>
    </source>
</evidence>
<comment type="caution">
    <text evidence="7">The sequence shown here is derived from an EMBL/GenBank/DDBJ whole genome shotgun (WGS) entry which is preliminary data.</text>
</comment>
<dbReference type="AlphaFoldDB" id="A0AAW1MM23"/>
<comment type="similarity">
    <text evidence="1">Belongs to the type-B carboxylesterase/lipase family.</text>
</comment>
<name>A0AAW1MM23_POPJA</name>
<dbReference type="SUPFAM" id="SSF53474">
    <property type="entry name" value="alpha/beta-Hydrolases"/>
    <property type="match status" value="2"/>
</dbReference>
<dbReference type="GO" id="GO:0052689">
    <property type="term" value="F:carboxylic ester hydrolase activity"/>
    <property type="evidence" value="ECO:0007669"/>
    <property type="project" value="UniProtKB-KW"/>
</dbReference>
<accession>A0AAW1MM23</accession>
<gene>
    <name evidence="7" type="ORF">QE152_g5800</name>
</gene>
<dbReference type="PROSITE" id="PS00122">
    <property type="entry name" value="CARBOXYLESTERASE_B_1"/>
    <property type="match status" value="1"/>
</dbReference>
<evidence type="ECO:0000256" key="2">
    <source>
        <dbReference type="ARBA" id="ARBA00022487"/>
    </source>
</evidence>
<dbReference type="InterPro" id="IPR019826">
    <property type="entry name" value="Carboxylesterase_B_AS"/>
</dbReference>
<evidence type="ECO:0000256" key="5">
    <source>
        <dbReference type="ARBA" id="ARBA00023180"/>
    </source>
</evidence>
<evidence type="ECO:0000259" key="6">
    <source>
        <dbReference type="Pfam" id="PF00135"/>
    </source>
</evidence>
<evidence type="ECO:0000256" key="1">
    <source>
        <dbReference type="ARBA" id="ARBA00005964"/>
    </source>
</evidence>
<evidence type="ECO:0000313" key="8">
    <source>
        <dbReference type="Proteomes" id="UP001458880"/>
    </source>
</evidence>
<organism evidence="7 8">
    <name type="scientific">Popillia japonica</name>
    <name type="common">Japanese beetle</name>
    <dbReference type="NCBI Taxonomy" id="7064"/>
    <lineage>
        <taxon>Eukaryota</taxon>
        <taxon>Metazoa</taxon>
        <taxon>Ecdysozoa</taxon>
        <taxon>Arthropoda</taxon>
        <taxon>Hexapoda</taxon>
        <taxon>Insecta</taxon>
        <taxon>Pterygota</taxon>
        <taxon>Neoptera</taxon>
        <taxon>Endopterygota</taxon>
        <taxon>Coleoptera</taxon>
        <taxon>Polyphaga</taxon>
        <taxon>Scarabaeiformia</taxon>
        <taxon>Scarabaeidae</taxon>
        <taxon>Rutelinae</taxon>
        <taxon>Popillia</taxon>
    </lineage>
</organism>
<keyword evidence="8" id="KW-1185">Reference proteome</keyword>
<keyword evidence="4" id="KW-1015">Disulfide bond</keyword>
<feature type="domain" description="Carboxylesterase type B" evidence="6">
    <location>
        <begin position="2"/>
        <end position="197"/>
    </location>
</feature>
<dbReference type="InterPro" id="IPR019819">
    <property type="entry name" value="Carboxylesterase_B_CS"/>
</dbReference>